<evidence type="ECO:0000313" key="3">
    <source>
        <dbReference type="EMBL" id="MFD2564281.1"/>
    </source>
</evidence>
<dbReference type="Proteomes" id="UP001597319">
    <property type="component" value="Unassembled WGS sequence"/>
</dbReference>
<keyword evidence="1" id="KW-0732">Signal</keyword>
<dbReference type="RefSeq" id="WP_378294119.1">
    <property type="nucleotide sequence ID" value="NZ_JBHULE010000019.1"/>
</dbReference>
<accession>A0ABW5LJH4</accession>
<dbReference type="InterPro" id="IPR026444">
    <property type="entry name" value="Secre_tail"/>
</dbReference>
<evidence type="ECO:0000259" key="2">
    <source>
        <dbReference type="Pfam" id="PF18962"/>
    </source>
</evidence>
<evidence type="ECO:0000313" key="4">
    <source>
        <dbReference type="Proteomes" id="UP001597319"/>
    </source>
</evidence>
<comment type="caution">
    <text evidence="3">The sequence shown here is derived from an EMBL/GenBank/DDBJ whole genome shotgun (WGS) entry which is preliminary data.</text>
</comment>
<feature type="domain" description="Secretion system C-terminal sorting" evidence="2">
    <location>
        <begin position="390"/>
        <end position="457"/>
    </location>
</feature>
<organism evidence="3 4">
    <name type="scientific">Aquimarina rubra</name>
    <dbReference type="NCBI Taxonomy" id="1920033"/>
    <lineage>
        <taxon>Bacteria</taxon>
        <taxon>Pseudomonadati</taxon>
        <taxon>Bacteroidota</taxon>
        <taxon>Flavobacteriia</taxon>
        <taxon>Flavobacteriales</taxon>
        <taxon>Flavobacteriaceae</taxon>
        <taxon>Aquimarina</taxon>
    </lineage>
</organism>
<gene>
    <name evidence="3" type="ORF">ACFSR1_16490</name>
</gene>
<proteinExistence type="predicted"/>
<dbReference type="Pfam" id="PF18962">
    <property type="entry name" value="Por_Secre_tail"/>
    <property type="match status" value="1"/>
</dbReference>
<sequence>MKTFLLFLRGINSNVSHSNSLLRIFTFTFFVSTFLLTSAKESINIDDYNIDGGEIAGGPFVFCVDGEVDNVNGISLSGNSGSNTTWVITDDQGLILGLPPTLEAVEGVDFDGAGVGTCLIWHLSYANIEGLAPGNNALTDLSGVYDLSNSISVTRNAPDGGEIVGGPFEFVVDGEADNVSGISLSGNSGSNTTWVITDDQGLILGLPPTLEAVEGVDFDGAGAGVCLIWHLSYEDLDGLAPGNNALTDLSGCYDLSNSIEVVRNETLDGGEITGGPFAFCVDGEVDNVSGISLSGNSGSNTTWVITDDQGLILGLPPTLEAVEGVDFDGAGVGTCLIWHLSYSNIEGLTPGNNALTDLSGVYDLSNSIGVIRKDGDSAECQGLGVLNVRVFPNPATRFAYVIVRGFSDSNLEIKLYDMSGNPVNVDIINRRRFVRIDVTSLRSGVYLVSVVNNSTGTSSIEQLVVR</sequence>
<protein>
    <submittedName>
        <fullName evidence="3">T9SS type A sorting domain-containing protein</fullName>
    </submittedName>
</protein>
<keyword evidence="4" id="KW-1185">Reference proteome</keyword>
<dbReference type="EMBL" id="JBHULE010000019">
    <property type="protein sequence ID" value="MFD2564281.1"/>
    <property type="molecule type" value="Genomic_DNA"/>
</dbReference>
<dbReference type="NCBIfam" id="TIGR04183">
    <property type="entry name" value="Por_Secre_tail"/>
    <property type="match status" value="1"/>
</dbReference>
<evidence type="ECO:0000256" key="1">
    <source>
        <dbReference type="ARBA" id="ARBA00022729"/>
    </source>
</evidence>
<reference evidence="4" key="1">
    <citation type="journal article" date="2019" name="Int. J. Syst. Evol. Microbiol.">
        <title>The Global Catalogue of Microorganisms (GCM) 10K type strain sequencing project: providing services to taxonomists for standard genome sequencing and annotation.</title>
        <authorList>
            <consortium name="The Broad Institute Genomics Platform"/>
            <consortium name="The Broad Institute Genome Sequencing Center for Infectious Disease"/>
            <person name="Wu L."/>
            <person name="Ma J."/>
        </authorList>
    </citation>
    <scope>NUCLEOTIDE SEQUENCE [LARGE SCALE GENOMIC DNA]</scope>
    <source>
        <strain evidence="4">KCTC 52274</strain>
    </source>
</reference>
<name>A0ABW5LJH4_9FLAO</name>